<proteinExistence type="predicted"/>
<dbReference type="Proteomes" id="UP000291084">
    <property type="component" value="Chromosome 3"/>
</dbReference>
<accession>A0A0S3RMH7</accession>
<evidence type="ECO:0000313" key="1">
    <source>
        <dbReference type="EMBL" id="BAT81795.1"/>
    </source>
</evidence>
<protein>
    <submittedName>
        <fullName evidence="1">Uncharacterized protein</fullName>
    </submittedName>
</protein>
<gene>
    <name evidence="1" type="primary">Vigan.03G167100</name>
    <name evidence="1" type="ORF">VIGAN_03167100</name>
</gene>
<organism evidence="1 2">
    <name type="scientific">Vigna angularis var. angularis</name>
    <dbReference type="NCBI Taxonomy" id="157739"/>
    <lineage>
        <taxon>Eukaryota</taxon>
        <taxon>Viridiplantae</taxon>
        <taxon>Streptophyta</taxon>
        <taxon>Embryophyta</taxon>
        <taxon>Tracheophyta</taxon>
        <taxon>Spermatophyta</taxon>
        <taxon>Magnoliopsida</taxon>
        <taxon>eudicotyledons</taxon>
        <taxon>Gunneridae</taxon>
        <taxon>Pentapetalae</taxon>
        <taxon>rosids</taxon>
        <taxon>fabids</taxon>
        <taxon>Fabales</taxon>
        <taxon>Fabaceae</taxon>
        <taxon>Papilionoideae</taxon>
        <taxon>50 kb inversion clade</taxon>
        <taxon>NPAAA clade</taxon>
        <taxon>indigoferoid/millettioid clade</taxon>
        <taxon>Phaseoleae</taxon>
        <taxon>Vigna</taxon>
    </lineage>
</organism>
<dbReference type="EMBL" id="AP015036">
    <property type="protein sequence ID" value="BAT81795.1"/>
    <property type="molecule type" value="Genomic_DNA"/>
</dbReference>
<keyword evidence="2" id="KW-1185">Reference proteome</keyword>
<dbReference type="AlphaFoldDB" id="A0A0S3RMH7"/>
<evidence type="ECO:0000313" key="2">
    <source>
        <dbReference type="Proteomes" id="UP000291084"/>
    </source>
</evidence>
<reference evidence="1 2" key="1">
    <citation type="journal article" date="2015" name="Sci. Rep.">
        <title>The power of single molecule real-time sequencing technology in the de novo assembly of a eukaryotic genome.</title>
        <authorList>
            <person name="Sakai H."/>
            <person name="Naito K."/>
            <person name="Ogiso-Tanaka E."/>
            <person name="Takahashi Y."/>
            <person name="Iseki K."/>
            <person name="Muto C."/>
            <person name="Satou K."/>
            <person name="Teruya K."/>
            <person name="Shiroma A."/>
            <person name="Shimoji M."/>
            <person name="Hirano T."/>
            <person name="Itoh T."/>
            <person name="Kaga A."/>
            <person name="Tomooka N."/>
        </authorList>
    </citation>
    <scope>NUCLEOTIDE SEQUENCE [LARGE SCALE GENOMIC DNA]</scope>
    <source>
        <strain evidence="2">cv. Shumari</strain>
    </source>
</reference>
<sequence length="81" mass="8653">MSVCLLPSQNSREFPSNFLQSFSSNLPLLTSVATAILLSLQPSHVQPLSTLLDACIRCSLLPAITVTPSSFSTSSMCILQP</sequence>
<name>A0A0S3RMH7_PHAAN</name>